<gene>
    <name evidence="1" type="ORF">R3P38DRAFT_2828170</name>
</gene>
<proteinExistence type="predicted"/>
<dbReference type="InterPro" id="IPR032675">
    <property type="entry name" value="LRR_dom_sf"/>
</dbReference>
<accession>A0AAW0ECD7</accession>
<evidence type="ECO:0000313" key="1">
    <source>
        <dbReference type="EMBL" id="KAK7061213.1"/>
    </source>
</evidence>
<dbReference type="Gene3D" id="1.20.1280.50">
    <property type="match status" value="1"/>
</dbReference>
<comment type="caution">
    <text evidence="1">The sequence shown here is derived from an EMBL/GenBank/DDBJ whole genome shotgun (WGS) entry which is preliminary data.</text>
</comment>
<sequence length="519" mass="58516">MSLAQKFALSVLAIQEEIIDGCSPAQIRRLIQESDAIVSSLDLEIEALEFKLKELFTQRERECAANAALRHLVAPVRSLPVELLTEIFVLSMHESSDHAECRNSCIPNAYRISHVCSEWRHIAMGTPELWAGPLFVDLSLPFPSKFEEELYTEGLRSWLARSDPLPISITLTLGEGWWMWNSNNHYSQRCVAEVIQVAFRWRSVHFPLELPSFFIRELEGMGPLSSLEELEMPEFVPDDLKFDPASITCFSTASRLRKLTMESNCPIAMPWTQLTDITLLSDSISPDAALDIFSQCTHLVRASVTSLPWYNTPTRSMVQLDYLRTLEIRFTDTALHNIWDYLSTPVLDDLGLFHEPMQLGGIEATFTAFQLRSPDITKLGIYAHFSPETLKRIFLHSPSVTHLVLGHTSDLDNNLLTALSYKADDPQPLLPRLHSLSVSGVSFAGNEEFLASMIASRWWSDAELASRRTAPPAIAQWSEVMLGEGGRNDHFEYSSSFRNKMDDLRRTGLPVTIVSSPST</sequence>
<reference evidence="1 2" key="1">
    <citation type="journal article" date="2024" name="J Genomics">
        <title>Draft genome sequencing and assembly of Favolaschia claudopus CIRM-BRFM 2984 isolated from oak limbs.</title>
        <authorList>
            <person name="Navarro D."/>
            <person name="Drula E."/>
            <person name="Chaduli D."/>
            <person name="Cazenave R."/>
            <person name="Ahrendt S."/>
            <person name="Wang J."/>
            <person name="Lipzen A."/>
            <person name="Daum C."/>
            <person name="Barry K."/>
            <person name="Grigoriev I.V."/>
            <person name="Favel A."/>
            <person name="Rosso M.N."/>
            <person name="Martin F."/>
        </authorList>
    </citation>
    <scope>NUCLEOTIDE SEQUENCE [LARGE SCALE GENOMIC DNA]</scope>
    <source>
        <strain evidence="1 2">CIRM-BRFM 2984</strain>
    </source>
</reference>
<organism evidence="1 2">
    <name type="scientific">Favolaschia claudopus</name>
    <dbReference type="NCBI Taxonomy" id="2862362"/>
    <lineage>
        <taxon>Eukaryota</taxon>
        <taxon>Fungi</taxon>
        <taxon>Dikarya</taxon>
        <taxon>Basidiomycota</taxon>
        <taxon>Agaricomycotina</taxon>
        <taxon>Agaricomycetes</taxon>
        <taxon>Agaricomycetidae</taxon>
        <taxon>Agaricales</taxon>
        <taxon>Marasmiineae</taxon>
        <taxon>Mycenaceae</taxon>
        <taxon>Favolaschia</taxon>
    </lineage>
</organism>
<dbReference type="SUPFAM" id="SSF52047">
    <property type="entry name" value="RNI-like"/>
    <property type="match status" value="1"/>
</dbReference>
<dbReference type="Proteomes" id="UP001362999">
    <property type="component" value="Unassembled WGS sequence"/>
</dbReference>
<protein>
    <submittedName>
        <fullName evidence="1">F-box domain-containing protein</fullName>
    </submittedName>
</protein>
<dbReference type="Gene3D" id="3.80.10.10">
    <property type="entry name" value="Ribonuclease Inhibitor"/>
    <property type="match status" value="1"/>
</dbReference>
<name>A0AAW0ECD7_9AGAR</name>
<keyword evidence="2" id="KW-1185">Reference proteome</keyword>
<dbReference type="AlphaFoldDB" id="A0AAW0ECD7"/>
<dbReference type="EMBL" id="JAWWNJ010000002">
    <property type="protein sequence ID" value="KAK7061213.1"/>
    <property type="molecule type" value="Genomic_DNA"/>
</dbReference>
<evidence type="ECO:0000313" key="2">
    <source>
        <dbReference type="Proteomes" id="UP001362999"/>
    </source>
</evidence>